<dbReference type="STRING" id="1420916.AU14_15935"/>
<dbReference type="Proteomes" id="UP000061489">
    <property type="component" value="Chromosome"/>
</dbReference>
<dbReference type="OrthoDB" id="9793549at2"/>
<evidence type="ECO:0000259" key="2">
    <source>
        <dbReference type="PROSITE" id="PS50110"/>
    </source>
</evidence>
<accession>W5YSU5</accession>
<feature type="domain" description="Response regulatory" evidence="2">
    <location>
        <begin position="7"/>
        <end position="135"/>
    </location>
</feature>
<dbReference type="PROSITE" id="PS50110">
    <property type="entry name" value="RESPONSE_REGULATORY"/>
    <property type="match status" value="1"/>
</dbReference>
<dbReference type="PANTHER" id="PTHR44520:SF1">
    <property type="entry name" value="TWO-COMPONENT SYSTEM REGULATORY PROTEIN"/>
    <property type="match status" value="1"/>
</dbReference>
<evidence type="ECO:0000256" key="1">
    <source>
        <dbReference type="PROSITE-ProRule" id="PRU00169"/>
    </source>
</evidence>
<dbReference type="SUPFAM" id="SSF52172">
    <property type="entry name" value="CheY-like"/>
    <property type="match status" value="1"/>
</dbReference>
<dbReference type="KEGG" id="msx:AU14_15935"/>
<dbReference type="InterPro" id="IPR011006">
    <property type="entry name" value="CheY-like_superfamily"/>
</dbReference>
<dbReference type="AlphaFoldDB" id="W5YSU5"/>
<dbReference type="SMART" id="SM00448">
    <property type="entry name" value="REC"/>
    <property type="match status" value="1"/>
</dbReference>
<dbReference type="InterPro" id="IPR052893">
    <property type="entry name" value="TCS_response_regulator"/>
</dbReference>
<keyword evidence="4" id="KW-1185">Reference proteome</keyword>
<organism evidence="3 4">
    <name type="scientific">Marinobacter similis</name>
    <dbReference type="NCBI Taxonomy" id="1420916"/>
    <lineage>
        <taxon>Bacteria</taxon>
        <taxon>Pseudomonadati</taxon>
        <taxon>Pseudomonadota</taxon>
        <taxon>Gammaproteobacteria</taxon>
        <taxon>Pseudomonadales</taxon>
        <taxon>Marinobacteraceae</taxon>
        <taxon>Marinobacter</taxon>
    </lineage>
</organism>
<name>W5YSU5_9GAMM</name>
<dbReference type="RefSeq" id="WP_041342247.1">
    <property type="nucleotide sequence ID" value="NZ_CP007151.1"/>
</dbReference>
<dbReference type="Pfam" id="PF00072">
    <property type="entry name" value="Response_reg"/>
    <property type="match status" value="1"/>
</dbReference>
<dbReference type="Gene3D" id="3.40.50.2300">
    <property type="match status" value="1"/>
</dbReference>
<dbReference type="CDD" id="cd17557">
    <property type="entry name" value="REC_Rcp-like"/>
    <property type="match status" value="1"/>
</dbReference>
<protein>
    <submittedName>
        <fullName evidence="3">Chemotaxis protein CheY</fullName>
    </submittedName>
</protein>
<keyword evidence="1" id="KW-0597">Phosphoprotein</keyword>
<feature type="modified residue" description="4-aspartylphosphate" evidence="1">
    <location>
        <position position="68"/>
    </location>
</feature>
<dbReference type="InterPro" id="IPR001789">
    <property type="entry name" value="Sig_transdc_resp-reg_receiver"/>
</dbReference>
<evidence type="ECO:0000313" key="4">
    <source>
        <dbReference type="Proteomes" id="UP000061489"/>
    </source>
</evidence>
<gene>
    <name evidence="3" type="ORF">AU14_15935</name>
</gene>
<evidence type="ECO:0000313" key="3">
    <source>
        <dbReference type="EMBL" id="AHI29528.1"/>
    </source>
</evidence>
<dbReference type="HOGENOM" id="CLU_000445_69_17_6"/>
<sequence length="153" mass="17129">MAKGDGSILVVEDNPDDQILTMRALRKASSHSPIILQEDGQAALEFLFGTESSKRSPQVDTLGVILLDLKLPKVSGLEVLRRIRSSPQTDWLPVVMMTSSDEPHELREAYRLGANSFVTKQIDYSKFSEQMCLLARYWLTVNQVPMVGSSRSF</sequence>
<dbReference type="PANTHER" id="PTHR44520">
    <property type="entry name" value="RESPONSE REGULATOR RCP1-RELATED"/>
    <property type="match status" value="1"/>
</dbReference>
<dbReference type="GO" id="GO:0000160">
    <property type="term" value="P:phosphorelay signal transduction system"/>
    <property type="evidence" value="ECO:0007669"/>
    <property type="project" value="InterPro"/>
</dbReference>
<dbReference type="EMBL" id="CP007151">
    <property type="protein sequence ID" value="AHI29528.1"/>
    <property type="molecule type" value="Genomic_DNA"/>
</dbReference>
<reference evidence="3 4" key="1">
    <citation type="journal article" date="2014" name="Genome Announc.">
        <title>Draft Genome Sequences of Marinobacter similis A3d10T and Marinobacter salarius R9SW1T.</title>
        <authorList>
            <person name="Ivanova E.P."/>
            <person name="Ng H.J."/>
            <person name="Webb H.K."/>
            <person name="Feng G."/>
            <person name="Oshima K."/>
            <person name="Hattori M."/>
            <person name="Ohkuma M."/>
            <person name="Sergeev A.F."/>
            <person name="Mikhailov V.V."/>
            <person name="Crawford R.J."/>
            <person name="Sawabe T."/>
        </authorList>
    </citation>
    <scope>NUCLEOTIDE SEQUENCE [LARGE SCALE GENOMIC DNA]</scope>
    <source>
        <strain evidence="3 4">A3d10</strain>
    </source>
</reference>
<proteinExistence type="predicted"/>